<reference evidence="1" key="3">
    <citation type="journal article" date="2017" name="Nature">
        <title>Genome sequence of the progenitor of the wheat D genome Aegilops tauschii.</title>
        <authorList>
            <person name="Luo M.C."/>
            <person name="Gu Y.Q."/>
            <person name="Puiu D."/>
            <person name="Wang H."/>
            <person name="Twardziok S.O."/>
            <person name="Deal K.R."/>
            <person name="Huo N."/>
            <person name="Zhu T."/>
            <person name="Wang L."/>
            <person name="Wang Y."/>
            <person name="McGuire P.E."/>
            <person name="Liu S."/>
            <person name="Long H."/>
            <person name="Ramasamy R.K."/>
            <person name="Rodriguez J.C."/>
            <person name="Van S.L."/>
            <person name="Yuan L."/>
            <person name="Wang Z."/>
            <person name="Xia Z."/>
            <person name="Xiao L."/>
            <person name="Anderson O.D."/>
            <person name="Ouyang S."/>
            <person name="Liang Y."/>
            <person name="Zimin A.V."/>
            <person name="Pertea G."/>
            <person name="Qi P."/>
            <person name="Bennetzen J.L."/>
            <person name="Dai X."/>
            <person name="Dawson M.W."/>
            <person name="Muller H.G."/>
            <person name="Kugler K."/>
            <person name="Rivarola-Duarte L."/>
            <person name="Spannagl M."/>
            <person name="Mayer K.F.X."/>
            <person name="Lu F.H."/>
            <person name="Bevan M.W."/>
            <person name="Leroy P."/>
            <person name="Li P."/>
            <person name="You F.M."/>
            <person name="Sun Q."/>
            <person name="Liu Z."/>
            <person name="Lyons E."/>
            <person name="Wicker T."/>
            <person name="Salzberg S.L."/>
            <person name="Devos K.M."/>
            <person name="Dvorak J."/>
        </authorList>
    </citation>
    <scope>NUCLEOTIDE SEQUENCE [LARGE SCALE GENOMIC DNA]</scope>
    <source>
        <strain evidence="1">cv. AL8/78</strain>
    </source>
</reference>
<dbReference type="Gramene" id="AET4Gv20789000.3">
    <property type="protein sequence ID" value="AET4Gv20789000.3"/>
    <property type="gene ID" value="AET4Gv20789000"/>
</dbReference>
<evidence type="ECO:0000313" key="1">
    <source>
        <dbReference type="EnsemblPlants" id="AET4Gv20789000.3"/>
    </source>
</evidence>
<reference evidence="1" key="5">
    <citation type="journal article" date="2021" name="G3 (Bethesda)">
        <title>Aegilops tauschii genome assembly Aet v5.0 features greater sequence contiguity and improved annotation.</title>
        <authorList>
            <person name="Wang L."/>
            <person name="Zhu T."/>
            <person name="Rodriguez J.C."/>
            <person name="Deal K.R."/>
            <person name="Dubcovsky J."/>
            <person name="McGuire P.E."/>
            <person name="Lux T."/>
            <person name="Spannagl M."/>
            <person name="Mayer K.F.X."/>
            <person name="Baldrich P."/>
            <person name="Meyers B.C."/>
            <person name="Huo N."/>
            <person name="Gu Y.Q."/>
            <person name="Zhou H."/>
            <person name="Devos K.M."/>
            <person name="Bennetzen J.L."/>
            <person name="Unver T."/>
            <person name="Budak H."/>
            <person name="Gulick P.J."/>
            <person name="Galiba G."/>
            <person name="Kalapos B."/>
            <person name="Nelson D.R."/>
            <person name="Li P."/>
            <person name="You F.M."/>
            <person name="Luo M.C."/>
            <person name="Dvorak J."/>
        </authorList>
    </citation>
    <scope>NUCLEOTIDE SEQUENCE [LARGE SCALE GENOMIC DNA]</scope>
    <source>
        <strain evidence="1">cv. AL8/78</strain>
    </source>
</reference>
<keyword evidence="2" id="KW-1185">Reference proteome</keyword>
<evidence type="ECO:0000313" key="2">
    <source>
        <dbReference type="Proteomes" id="UP000015105"/>
    </source>
</evidence>
<dbReference type="AlphaFoldDB" id="A0A453J3M9"/>
<accession>A0A453J3M9</accession>
<name>A0A453J3M9_AEGTS</name>
<reference evidence="1" key="4">
    <citation type="submission" date="2019-03" db="UniProtKB">
        <authorList>
            <consortium name="EnsemblPlants"/>
        </authorList>
    </citation>
    <scope>IDENTIFICATION</scope>
</reference>
<reference evidence="2" key="2">
    <citation type="journal article" date="2017" name="Nat. Plants">
        <title>The Aegilops tauschii genome reveals multiple impacts of transposons.</title>
        <authorList>
            <person name="Zhao G."/>
            <person name="Zou C."/>
            <person name="Li K."/>
            <person name="Wang K."/>
            <person name="Li T."/>
            <person name="Gao L."/>
            <person name="Zhang X."/>
            <person name="Wang H."/>
            <person name="Yang Z."/>
            <person name="Liu X."/>
            <person name="Jiang W."/>
            <person name="Mao L."/>
            <person name="Kong X."/>
            <person name="Jiao Y."/>
            <person name="Jia J."/>
        </authorList>
    </citation>
    <scope>NUCLEOTIDE SEQUENCE [LARGE SCALE GENOMIC DNA]</scope>
    <source>
        <strain evidence="2">cv. AL8/78</strain>
    </source>
</reference>
<protein>
    <submittedName>
        <fullName evidence="1">Uncharacterized protein</fullName>
    </submittedName>
</protein>
<dbReference type="EnsemblPlants" id="AET4Gv20789000.3">
    <property type="protein sequence ID" value="AET4Gv20789000.3"/>
    <property type="gene ID" value="AET4Gv20789000"/>
</dbReference>
<proteinExistence type="predicted"/>
<organism evidence="1 2">
    <name type="scientific">Aegilops tauschii subsp. strangulata</name>
    <name type="common">Goatgrass</name>
    <dbReference type="NCBI Taxonomy" id="200361"/>
    <lineage>
        <taxon>Eukaryota</taxon>
        <taxon>Viridiplantae</taxon>
        <taxon>Streptophyta</taxon>
        <taxon>Embryophyta</taxon>
        <taxon>Tracheophyta</taxon>
        <taxon>Spermatophyta</taxon>
        <taxon>Magnoliopsida</taxon>
        <taxon>Liliopsida</taxon>
        <taxon>Poales</taxon>
        <taxon>Poaceae</taxon>
        <taxon>BOP clade</taxon>
        <taxon>Pooideae</taxon>
        <taxon>Triticodae</taxon>
        <taxon>Triticeae</taxon>
        <taxon>Triticinae</taxon>
        <taxon>Aegilops</taxon>
    </lineage>
</organism>
<dbReference type="Proteomes" id="UP000015105">
    <property type="component" value="Chromosome 4D"/>
</dbReference>
<sequence length="82" mass="9590">MVFEPLILYCSQTNNSSRLKICRSCHLLILYHGKAFTLPMESCINFSLFIPNQHTYACSHSRWKITVYKAAFATRNQKLRSF</sequence>
<reference evidence="2" key="1">
    <citation type="journal article" date="2014" name="Science">
        <title>Ancient hybridizations among the ancestral genomes of bread wheat.</title>
        <authorList>
            <consortium name="International Wheat Genome Sequencing Consortium,"/>
            <person name="Marcussen T."/>
            <person name="Sandve S.R."/>
            <person name="Heier L."/>
            <person name="Spannagl M."/>
            <person name="Pfeifer M."/>
            <person name="Jakobsen K.S."/>
            <person name="Wulff B.B."/>
            <person name="Steuernagel B."/>
            <person name="Mayer K.F."/>
            <person name="Olsen O.A."/>
        </authorList>
    </citation>
    <scope>NUCLEOTIDE SEQUENCE [LARGE SCALE GENOMIC DNA]</scope>
    <source>
        <strain evidence="2">cv. AL8/78</strain>
    </source>
</reference>